<keyword evidence="2" id="KW-0812">Transmembrane</keyword>
<sequence>MDRSRGAEGTADGAADERANRGTDRSRRRAVRRAVVLGGGFAGMLTASVLARHAEQVVVVDRDRLPAGPVARAGLPQARHGHLLMASGAASLEVLLPGLTDSLTAAGARRLALPGDLVTLTPHGWLPRIGEASHGWCLGRDLLDWIVRARVLADPAIELLQGVHGEGLLGDARRVTGVRVRGGAWPDGRELPADLVVDATGRGSRAPDWLAGLGLPEVAQERVDCGLVYATLLVRAPDTAAGFPSVSIQSGPGAGPGRAGVIFPIEDGRWLVTLSATRGAEAPRDEAGFHAFARALPHPLIADLLPLCEPLDQVRRYGNTADRRRRYDRLRRWPAGFAVVGDAVAHTNPAYGHGLSVAAAGVLALARALERRGAADGRVTAGVQRAVHRATRAAWSLATGQDVLYPDVAGARPTRGDRTRARLGERLQAVAVRADGTGGDADAVLRTLVRLGTLEGRPADLARPAALRALLRGPAPEVLPGREPPLTEGELALLGDGARRLHGWARGRVV</sequence>
<evidence type="ECO:0000313" key="4">
    <source>
        <dbReference type="Proteomes" id="UP001432222"/>
    </source>
</evidence>
<feature type="transmembrane region" description="Helical" evidence="2">
    <location>
        <begin position="34"/>
        <end position="54"/>
    </location>
</feature>
<evidence type="ECO:0000256" key="1">
    <source>
        <dbReference type="SAM" id="MobiDB-lite"/>
    </source>
</evidence>
<dbReference type="SUPFAM" id="SSF51905">
    <property type="entry name" value="FAD/NAD(P)-binding domain"/>
    <property type="match status" value="1"/>
</dbReference>
<dbReference type="PANTHER" id="PTHR43422:SF3">
    <property type="entry name" value="THIAMINE THIAZOLE SYNTHASE"/>
    <property type="match status" value="1"/>
</dbReference>
<protein>
    <recommendedName>
        <fullName evidence="5">Flavin-dependent dehydrogenase</fullName>
    </recommendedName>
</protein>
<keyword evidence="2" id="KW-1133">Transmembrane helix</keyword>
<proteinExistence type="predicted"/>
<dbReference type="Proteomes" id="UP001432222">
    <property type="component" value="Chromosome"/>
</dbReference>
<feature type="region of interest" description="Disordered" evidence="1">
    <location>
        <begin position="1"/>
        <end position="29"/>
    </location>
</feature>
<gene>
    <name evidence="3" type="ORF">OHA16_01125</name>
</gene>
<keyword evidence="4" id="KW-1185">Reference proteome</keyword>
<dbReference type="InterPro" id="IPR036188">
    <property type="entry name" value="FAD/NAD-bd_sf"/>
</dbReference>
<keyword evidence="2" id="KW-0472">Membrane</keyword>
<dbReference type="PANTHER" id="PTHR43422">
    <property type="entry name" value="THIAMINE THIAZOLE SYNTHASE"/>
    <property type="match status" value="1"/>
</dbReference>
<feature type="compositionally biased region" description="Basic and acidic residues" evidence="1">
    <location>
        <begin position="15"/>
        <end position="25"/>
    </location>
</feature>
<evidence type="ECO:0000256" key="2">
    <source>
        <dbReference type="SAM" id="Phobius"/>
    </source>
</evidence>
<dbReference type="RefSeq" id="WP_328952760.1">
    <property type="nucleotide sequence ID" value="NZ_CP108110.1"/>
</dbReference>
<reference evidence="3" key="1">
    <citation type="submission" date="2022-10" db="EMBL/GenBank/DDBJ databases">
        <title>The complete genomes of actinobacterial strains from the NBC collection.</title>
        <authorList>
            <person name="Joergensen T.S."/>
            <person name="Alvarez Arevalo M."/>
            <person name="Sterndorff E.B."/>
            <person name="Faurdal D."/>
            <person name="Vuksanovic O."/>
            <person name="Mourched A.-S."/>
            <person name="Charusanti P."/>
            <person name="Shaw S."/>
            <person name="Blin K."/>
            <person name="Weber T."/>
        </authorList>
    </citation>
    <scope>NUCLEOTIDE SEQUENCE</scope>
    <source>
        <strain evidence="3">NBC_00222</strain>
    </source>
</reference>
<dbReference type="Gene3D" id="3.50.50.60">
    <property type="entry name" value="FAD/NAD(P)-binding domain"/>
    <property type="match status" value="1"/>
</dbReference>
<organism evidence="3 4">
    <name type="scientific">Kitasatospora purpeofusca</name>
    <dbReference type="NCBI Taxonomy" id="67352"/>
    <lineage>
        <taxon>Bacteria</taxon>
        <taxon>Bacillati</taxon>
        <taxon>Actinomycetota</taxon>
        <taxon>Actinomycetes</taxon>
        <taxon>Kitasatosporales</taxon>
        <taxon>Streptomycetaceae</taxon>
        <taxon>Kitasatospora</taxon>
    </lineage>
</organism>
<evidence type="ECO:0008006" key="5">
    <source>
        <dbReference type="Google" id="ProtNLM"/>
    </source>
</evidence>
<evidence type="ECO:0000313" key="3">
    <source>
        <dbReference type="EMBL" id="WUQ81685.1"/>
    </source>
</evidence>
<name>A0ABZ1TRU9_9ACTN</name>
<dbReference type="EMBL" id="CP108110">
    <property type="protein sequence ID" value="WUQ81685.1"/>
    <property type="molecule type" value="Genomic_DNA"/>
</dbReference>
<accession>A0ABZ1TRU9</accession>